<evidence type="ECO:0000256" key="10">
    <source>
        <dbReference type="ARBA" id="ARBA00023157"/>
    </source>
</evidence>
<dbReference type="GO" id="GO:0070831">
    <property type="term" value="P:basement membrane assembly"/>
    <property type="evidence" value="ECO:0007669"/>
    <property type="project" value="Ensembl"/>
</dbReference>
<feature type="domain" description="Laminin EGF-like" evidence="16">
    <location>
        <begin position="456"/>
        <end position="507"/>
    </location>
</feature>
<evidence type="ECO:0000256" key="9">
    <source>
        <dbReference type="ARBA" id="ARBA00023054"/>
    </source>
</evidence>
<evidence type="ECO:0000256" key="1">
    <source>
        <dbReference type="ARBA" id="ARBA00004302"/>
    </source>
</evidence>
<dbReference type="FunFam" id="2.10.25.10:FF:000130">
    <property type="entry name" value="Laminin subunit beta 1"/>
    <property type="match status" value="1"/>
</dbReference>
<keyword evidence="7" id="KW-0084">Basement membrane</keyword>
<feature type="domain" description="Laminin EGF-like" evidence="16">
    <location>
        <begin position="396"/>
        <end position="455"/>
    </location>
</feature>
<dbReference type="GO" id="GO:0005604">
    <property type="term" value="C:basement membrane"/>
    <property type="evidence" value="ECO:0007669"/>
    <property type="project" value="UniProtKB-SubCell"/>
</dbReference>
<feature type="disulfide bond" evidence="13">
    <location>
        <begin position="839"/>
        <end position="848"/>
    </location>
</feature>
<reference evidence="20" key="1">
    <citation type="journal article" date="2004" name="Nature">
        <title>Genome duplication in the teleost fish Tetraodon nigroviridis reveals the early vertebrate proto-karyotype.</title>
        <authorList>
            <person name="Jaillon O."/>
            <person name="Aury J.-M."/>
            <person name="Brunet F."/>
            <person name="Petit J.-L."/>
            <person name="Stange-Thomann N."/>
            <person name="Mauceli E."/>
            <person name="Bouneau L."/>
            <person name="Fischer C."/>
            <person name="Ozouf-Costaz C."/>
            <person name="Bernot A."/>
            <person name="Nicaud S."/>
            <person name="Jaffe D."/>
            <person name="Fisher S."/>
            <person name="Lutfalla G."/>
            <person name="Dossat C."/>
            <person name="Segurens B."/>
            <person name="Dasilva C."/>
            <person name="Salanoubat M."/>
            <person name="Levy M."/>
            <person name="Boudet N."/>
            <person name="Castellano S."/>
            <person name="Anthouard V."/>
            <person name="Jubin C."/>
            <person name="Castelli V."/>
            <person name="Katinka M."/>
            <person name="Vacherie B."/>
            <person name="Biemont C."/>
            <person name="Skalli Z."/>
            <person name="Cattolico L."/>
            <person name="Poulain J."/>
            <person name="De Berardinis V."/>
            <person name="Cruaud C."/>
            <person name="Duprat S."/>
            <person name="Brottier P."/>
            <person name="Coutanceau J.-P."/>
            <person name="Gouzy J."/>
            <person name="Parra G."/>
            <person name="Lardier G."/>
            <person name="Chapple C."/>
            <person name="McKernan K.J."/>
            <person name="McEwan P."/>
            <person name="Bosak S."/>
            <person name="Kellis M."/>
            <person name="Volff J.-N."/>
            <person name="Guigo R."/>
            <person name="Zody M.C."/>
            <person name="Mesirov J."/>
            <person name="Lindblad-Toh K."/>
            <person name="Birren B."/>
            <person name="Nusbaum C."/>
            <person name="Kahn D."/>
            <person name="Robinson-Rechavi M."/>
            <person name="Laudet V."/>
            <person name="Schachter V."/>
            <person name="Quetier F."/>
            <person name="Saurin W."/>
            <person name="Scarpelli C."/>
            <person name="Wincker P."/>
            <person name="Lander E.S."/>
            <person name="Weissenbach J."/>
            <person name="Roest Crollius H."/>
        </authorList>
    </citation>
    <scope>NUCLEOTIDE SEQUENCE [LARGE SCALE GENOMIC DNA]</scope>
</reference>
<feature type="disulfide bond" evidence="13">
    <location>
        <begin position="818"/>
        <end position="830"/>
    </location>
</feature>
<evidence type="ECO:0000313" key="19">
    <source>
        <dbReference type="Ensembl" id="ENSTNIP00000005083.1"/>
    </source>
</evidence>
<dbReference type="GO" id="GO:0061053">
    <property type="term" value="P:somite development"/>
    <property type="evidence" value="ECO:0007669"/>
    <property type="project" value="Ensembl"/>
</dbReference>
<feature type="chain" id="PRO_5003580776" evidence="15">
    <location>
        <begin position="20"/>
        <end position="1783"/>
    </location>
</feature>
<feature type="coiled-coil region" evidence="14">
    <location>
        <begin position="1247"/>
        <end position="1309"/>
    </location>
</feature>
<dbReference type="FunFam" id="2.10.25.10:FF:000188">
    <property type="entry name" value="Laminin subunit gamma 2"/>
    <property type="match status" value="1"/>
</dbReference>
<dbReference type="SMART" id="SM00181">
    <property type="entry name" value="EGF"/>
    <property type="match status" value="9"/>
</dbReference>
<dbReference type="Gene3D" id="2.10.25.10">
    <property type="entry name" value="Laminin"/>
    <property type="match status" value="9"/>
</dbReference>
<feature type="disulfide bond" evidence="13">
    <location>
        <begin position="1023"/>
        <end position="1035"/>
    </location>
</feature>
<dbReference type="Pfam" id="PF24973">
    <property type="entry name" value="EGF_LMN_ATRN"/>
    <property type="match status" value="1"/>
</dbReference>
<dbReference type="FunFam" id="2.10.25.10:FF:000011">
    <property type="entry name" value="Cadherin EGF LAG seven-pass G-type receptor"/>
    <property type="match status" value="1"/>
</dbReference>
<dbReference type="GeneTree" id="ENSGT00940000156060"/>
<dbReference type="InterPro" id="IPR050440">
    <property type="entry name" value="Laminin/Netrin_ECM"/>
</dbReference>
<feature type="disulfide bond" evidence="13">
    <location>
        <begin position="479"/>
        <end position="488"/>
    </location>
</feature>
<keyword evidence="4" id="KW-0597">Phosphoprotein</keyword>
<dbReference type="PROSITE" id="PS01248">
    <property type="entry name" value="EGF_LAM_1"/>
    <property type="match status" value="6"/>
</dbReference>
<accession>H3CA11</accession>
<evidence type="ECO:0000256" key="8">
    <source>
        <dbReference type="ARBA" id="ARBA00022889"/>
    </source>
</evidence>
<feature type="coiled-coil region" evidence="14">
    <location>
        <begin position="1666"/>
        <end position="1771"/>
    </location>
</feature>
<feature type="domain" description="Laminin EGF-like" evidence="16">
    <location>
        <begin position="864"/>
        <end position="910"/>
    </location>
</feature>
<dbReference type="FunFam" id="2.10.25.10:FF:000101">
    <property type="entry name" value="Laminin subunit beta 1"/>
    <property type="match status" value="1"/>
</dbReference>
<sequence length="1783" mass="195927">VQQSFFPFGSVLVVAVALCQEPDPSHVCAQGSCYPATGDLLVGREKNLKASSTCGLRRKERYCIVSHLQDEKKCFDCDSRRPYDPVYNTINHRIENVITTFKPHRKNSWWQSENGKSEVFIQLNLEAEFHFTHLIMTFKTFRPAAMLIERSADFGRTWQVYRYFSHDCSQNFPGVSQGPLRNINDIICESRYSDIEPSTEGEVIYKVLDPSIVIEDPYSPTIQDLLKITNLRVNFTRLHTLGDNLLDPRLEIKEKYYYAVYELVVRGNCFCYGHASECAPISGATAGLDGMVHGRCVCNHNTKGMNCERCEDLYNDLPWMPAEGRNSNACRKCNCHGHAHTCHFDMAVYLASGNVSGGVCDHCQHNTMGHACDMCKPFYYRDPLKDSRDPQVCSACDCDPDGSQDGGLCDGHTDSSLGLVAGQCRCKANVDGARCDRCKAGFFGFSADDPRGCQPCQCDRLGTVLGSSQCDPVSGDCFCKRLVTGRTCNTCLPEHWALSHDLNGCRACECDVGGAVDNHCLAESGQCRCRSHMTGRQCSQVESGYFFMALDFLLYEAELAKMGQSCHLETREQQAGRPATWTGVGFAHVPEGGTVDFHIANIPYSMEYDLLIRYESQMPRDWEEVRISVIRPGSIPTSSPCGNTIPDDDRLSVFLPAGARFMSLSRPVCLERGVAYTLRFEFTRYQDANSVLNGAAGAVLLVDSIALMPRHSSMEMFSAGDPASNSRKQNFERYRCHEGAKSVIRSPMSSTCSKLLSSMSAVVNDGALPCRCDPQGSSSSVCDVRGGQCPCRANVIGRRCDQCAPGTWGFGPAGCKACGCSLEGSASRLCDRHTGQCTCHAGAFGKHCDGCRAGHWGFPNCRPCRCHGHADGCDQRTGACIGCRANTGGAHCERCADGHYGNPNTGPCHPCPCPDGPNSGRHFAATCYQDNQSRRVICSCNQGYTLGDRCGACAPGHYGNPSQPSGRCQPCRCNNNIDMSDTEACDRRTGECRKCLYNTEGPDCGVCRSGYFGDASKRNCRKCTCHFLGTEPSQCVEREDCVCQRASGQCQCRPNVTGLTCDHCAPEHWNLASGSGCEPCGCHPNNSVSSSCNEFSGQCQCRSGFGGKTCTECEENYWGDPGTQCRACDCDRRGIETSQCNRRTGHCVCLPGVSGVRCDQCARGFSGQFPHCQPCHQCFGDWDRIVQDLAVRSRALAERANDIQNTGLTGAYEKFFRNLESKLAQAQGIVNTRNATASAVALLMELTEDLRAQISETTDTLNHLEGDLTVVQDSSSEASKELSALEREARELNLTSEQLHQQLDILKNSNFLGAYDSIRSSYSRSQDAERLANESAVTKSSIVVQSGRTRHRMEQLLTAKKDDFSRKNAANKRALGDLSGRLQGLDLKKVNEKVCGTPDDAPCGESPCGGAGCRDDDGNPHCGGLNCDGAVAAADNALERGKHAEKELNKAMREVEALFIKVVEVKGKAEEAKGKAQAALDKALASRKNTERSNNELRDLIKQIREFLMQEEADPDSIEAVANRVLELSIPASPLQIRHLAEEIKEKVSSLSNVDAILQQTRDDIRKAEQLLLEAKTARHQAENAKATTEAVKKALFNCRTAQTSAEKAIRTAKADILDTEARLAQIELKTSKRERDLNVTIVHLETLGREINALKTKCASNSMAAARAEETATMARDKANEAKQILDGQLTDKYHEVQQRVGTKAKAVMDAKKRAESLRDEATKLLQDAQRKLRMLAELEKNYEENQRKLEGKAHQLDGLEDKMKAILNDINKQIQIYNTCQ</sequence>
<dbReference type="PROSITE" id="PS50027">
    <property type="entry name" value="EGF_LAM_2"/>
    <property type="match status" value="9"/>
</dbReference>
<dbReference type="Gene3D" id="2.170.300.10">
    <property type="entry name" value="Tie2 ligand-binding domain superfamily"/>
    <property type="match status" value="2"/>
</dbReference>
<evidence type="ECO:0000256" key="11">
    <source>
        <dbReference type="ARBA" id="ARBA00023180"/>
    </source>
</evidence>
<dbReference type="GO" id="GO:0007155">
    <property type="term" value="P:cell adhesion"/>
    <property type="evidence" value="ECO:0007669"/>
    <property type="project" value="UniProtKB-KW"/>
</dbReference>
<feature type="disulfide bond" evidence="13">
    <location>
        <begin position="772"/>
        <end position="789"/>
    </location>
</feature>
<evidence type="ECO:0000313" key="20">
    <source>
        <dbReference type="Proteomes" id="UP000007303"/>
    </source>
</evidence>
<evidence type="ECO:0000259" key="16">
    <source>
        <dbReference type="PROSITE" id="PS50027"/>
    </source>
</evidence>
<evidence type="ECO:0000256" key="3">
    <source>
        <dbReference type="ARBA" id="ARBA00022530"/>
    </source>
</evidence>
<dbReference type="FunFam" id="2.10.25.10:FF:000135">
    <property type="entry name" value="Laminin subunit beta 4"/>
    <property type="match status" value="2"/>
</dbReference>
<reference evidence="19" key="2">
    <citation type="submission" date="2025-08" db="UniProtKB">
        <authorList>
            <consortium name="Ensembl"/>
        </authorList>
    </citation>
    <scope>IDENTIFICATION</scope>
</reference>
<keyword evidence="9 14" id="KW-0175">Coiled coil</keyword>
<feature type="disulfide bond" evidence="13">
    <location>
        <begin position="791"/>
        <end position="800"/>
    </location>
</feature>
<feature type="disulfide bond" evidence="13">
    <location>
        <begin position="995"/>
        <end position="1004"/>
    </location>
</feature>
<dbReference type="SMART" id="SM00136">
    <property type="entry name" value="LamNT"/>
    <property type="match status" value="1"/>
</dbReference>
<dbReference type="PROSITE" id="PS51117">
    <property type="entry name" value="LAMININ_NTER"/>
    <property type="match status" value="1"/>
</dbReference>
<evidence type="ECO:0000259" key="18">
    <source>
        <dbReference type="PROSITE" id="PS51117"/>
    </source>
</evidence>
<dbReference type="SMART" id="SM00180">
    <property type="entry name" value="EGF_Lam"/>
    <property type="match status" value="13"/>
</dbReference>
<dbReference type="PANTHER" id="PTHR10574:SF36">
    <property type="entry name" value="LAMININ SUBUNIT BETA-2"/>
    <property type="match status" value="1"/>
</dbReference>
<name>H3CA11_TETNG</name>
<keyword evidence="11" id="KW-0325">Glycoprotein</keyword>
<dbReference type="FunFam" id="2.170.300.10:FF:000004">
    <property type="entry name" value="Laminin subunit beta 1"/>
    <property type="match status" value="1"/>
</dbReference>
<keyword evidence="6" id="KW-0677">Repeat</keyword>
<keyword evidence="20" id="KW-1185">Reference proteome</keyword>
<comment type="subcellular location">
    <subcellularLocation>
        <location evidence="1">Secreted</location>
        <location evidence="1">Extracellular space</location>
        <location evidence="1">Extracellular matrix</location>
        <location evidence="1">Basement membrane</location>
    </subcellularLocation>
</comment>
<evidence type="ECO:0000256" key="5">
    <source>
        <dbReference type="ARBA" id="ARBA00022729"/>
    </source>
</evidence>
<dbReference type="FunFam" id="2.170.300.10:FF:000001">
    <property type="entry name" value="Laminin subunit beta-1"/>
    <property type="match status" value="1"/>
</dbReference>
<feature type="domain" description="Laminin EGF-like" evidence="16">
    <location>
        <begin position="333"/>
        <end position="395"/>
    </location>
</feature>
<feature type="domain" description="Laminin EGF-like" evidence="16">
    <location>
        <begin position="770"/>
        <end position="817"/>
    </location>
</feature>
<protein>
    <submittedName>
        <fullName evidence="19">Laminin, beta 2 (laminin S)</fullName>
    </submittedName>
</protein>
<evidence type="ECO:0000256" key="7">
    <source>
        <dbReference type="ARBA" id="ARBA00022869"/>
    </source>
</evidence>
<keyword evidence="12 13" id="KW-0424">Laminin EGF-like domain</keyword>
<dbReference type="FunFam" id="2.60.120.260:FF:000010">
    <property type="entry name" value="Laminin subunit beta 1"/>
    <property type="match status" value="1"/>
</dbReference>
<dbReference type="FunFam" id="2.10.25.10:FF:000084">
    <property type="entry name" value="Laminin subunit alpha 3"/>
    <property type="match status" value="1"/>
</dbReference>
<dbReference type="Ensembl" id="ENSTNIT00000005229.1">
    <property type="protein sequence ID" value="ENSTNIP00000005083.1"/>
    <property type="gene ID" value="ENSTNIG00000002532.1"/>
</dbReference>
<feature type="disulfide bond" evidence="13">
    <location>
        <begin position="1052"/>
        <end position="1061"/>
    </location>
</feature>
<dbReference type="InterPro" id="IPR056863">
    <property type="entry name" value="LMN_ATRN_NET-like_EGF"/>
</dbReference>
<dbReference type="CDD" id="cd22299">
    <property type="entry name" value="cc_LAMB2_C"/>
    <property type="match status" value="1"/>
</dbReference>
<feature type="disulfide bond" evidence="13">
    <location>
        <begin position="363"/>
        <end position="372"/>
    </location>
</feature>
<dbReference type="GO" id="GO:0016203">
    <property type="term" value="P:muscle attachment"/>
    <property type="evidence" value="ECO:0007669"/>
    <property type="project" value="Ensembl"/>
</dbReference>
<evidence type="ECO:0000256" key="15">
    <source>
        <dbReference type="SAM" id="SignalP"/>
    </source>
</evidence>
<feature type="disulfide bond" evidence="13">
    <location>
        <begin position="883"/>
        <end position="892"/>
    </location>
</feature>
<dbReference type="Proteomes" id="UP000007303">
    <property type="component" value="Unassembled WGS sequence"/>
</dbReference>
<dbReference type="Pfam" id="PF00055">
    <property type="entry name" value="Laminin_N"/>
    <property type="match status" value="1"/>
</dbReference>
<feature type="disulfide bond" evidence="13">
    <location>
        <begin position="770"/>
        <end position="782"/>
    </location>
</feature>
<proteinExistence type="predicted"/>
<dbReference type="InterPro" id="IPR013015">
    <property type="entry name" value="Laminin_IV_B"/>
</dbReference>
<keyword evidence="2" id="KW-0964">Secreted</keyword>
<feature type="disulfide bond" evidence="13">
    <location>
        <begin position="820"/>
        <end position="837"/>
    </location>
</feature>
<dbReference type="HOGENOM" id="CLU_001560_1_0_1"/>
<feature type="domain" description="Laminin EGF-like" evidence="16">
    <location>
        <begin position="1128"/>
        <end position="1174"/>
    </location>
</feature>
<dbReference type="FunFam" id="2.10.25.10:FF:000138">
    <property type="entry name" value="Laminin subunit beta 1"/>
    <property type="match status" value="1"/>
</dbReference>
<dbReference type="OMA" id="SCRDHTG"/>
<dbReference type="InterPro" id="IPR008211">
    <property type="entry name" value="Laminin_N"/>
</dbReference>
<dbReference type="PANTHER" id="PTHR10574">
    <property type="entry name" value="NETRIN/LAMININ-RELATED"/>
    <property type="match status" value="1"/>
</dbReference>
<dbReference type="FunFam" id="2.10.25.10:FF:000145">
    <property type="entry name" value="Laminin subunit beta 1"/>
    <property type="match status" value="1"/>
</dbReference>
<feature type="domain" description="Laminin EGF-like" evidence="16">
    <location>
        <begin position="1023"/>
        <end position="1084"/>
    </location>
</feature>
<dbReference type="Gene3D" id="2.60.120.260">
    <property type="entry name" value="Galactose-binding domain-like"/>
    <property type="match status" value="1"/>
</dbReference>
<dbReference type="PRINTS" id="PR00011">
    <property type="entry name" value="EGFLAMININ"/>
</dbReference>
<keyword evidence="10 13" id="KW-1015">Disulfide bond</keyword>
<feature type="domain" description="Laminin EGF-like" evidence="16">
    <location>
        <begin position="818"/>
        <end position="863"/>
    </location>
</feature>
<keyword evidence="5 15" id="KW-0732">Signal</keyword>
<comment type="caution">
    <text evidence="13">Lacks conserved residue(s) required for the propagation of feature annotation.</text>
</comment>
<feature type="coiled-coil region" evidence="14">
    <location>
        <begin position="1551"/>
        <end position="1630"/>
    </location>
</feature>
<feature type="disulfide bond" evidence="13">
    <location>
        <begin position="491"/>
        <end position="505"/>
    </location>
</feature>
<dbReference type="FunFam" id="2.10.25.10:FF:000280">
    <property type="entry name" value="Laminin subunit beta 4"/>
    <property type="match status" value="1"/>
</dbReference>
<dbReference type="SUPFAM" id="SSF57196">
    <property type="entry name" value="EGF/Laminin"/>
    <property type="match status" value="13"/>
</dbReference>
<evidence type="ECO:0000256" key="4">
    <source>
        <dbReference type="ARBA" id="ARBA00022553"/>
    </source>
</evidence>
<feature type="disulfide bond" evidence="13">
    <location>
        <begin position="1149"/>
        <end position="1158"/>
    </location>
</feature>
<keyword evidence="3" id="KW-0272">Extracellular matrix</keyword>
<evidence type="ECO:0000256" key="14">
    <source>
        <dbReference type="SAM" id="Coils"/>
    </source>
</evidence>
<dbReference type="InterPro" id="IPR056558">
    <property type="entry name" value="LAMB1-4_helical"/>
</dbReference>
<dbReference type="Pfam" id="PF00053">
    <property type="entry name" value="EGF_laminin"/>
    <property type="match status" value="12"/>
</dbReference>
<evidence type="ECO:0000256" key="13">
    <source>
        <dbReference type="PROSITE-ProRule" id="PRU00460"/>
    </source>
</evidence>
<dbReference type="InterPro" id="IPR000742">
    <property type="entry name" value="EGF"/>
</dbReference>
<feature type="disulfide bond" evidence="13">
    <location>
        <begin position="426"/>
        <end position="435"/>
    </location>
</feature>
<evidence type="ECO:0000259" key="17">
    <source>
        <dbReference type="PROSITE" id="PS51116"/>
    </source>
</evidence>
<feature type="domain" description="Laminin EGF-like" evidence="16">
    <location>
        <begin position="971"/>
        <end position="1022"/>
    </location>
</feature>
<feature type="domain" description="Laminin IV type B" evidence="17">
    <location>
        <begin position="547"/>
        <end position="764"/>
    </location>
</feature>
<dbReference type="Pfam" id="PF23219">
    <property type="entry name" value="LAMB1"/>
    <property type="match status" value="1"/>
</dbReference>
<dbReference type="PROSITE" id="PS51116">
    <property type="entry name" value="LAMININ_IVB"/>
    <property type="match status" value="1"/>
</dbReference>
<feature type="signal peptide" evidence="15">
    <location>
        <begin position="1"/>
        <end position="19"/>
    </location>
</feature>
<dbReference type="FunFam" id="2.10.25.10:FF:000209">
    <property type="entry name" value="Laminin subunit alpha 5"/>
    <property type="match status" value="1"/>
</dbReference>
<dbReference type="InParanoid" id="H3CA11"/>
<feature type="disulfide bond" evidence="13">
    <location>
        <begin position="1128"/>
        <end position="1140"/>
    </location>
</feature>
<evidence type="ECO:0000256" key="6">
    <source>
        <dbReference type="ARBA" id="ARBA00022737"/>
    </source>
</evidence>
<keyword evidence="8" id="KW-0130">Cell adhesion</keyword>
<dbReference type="GO" id="GO:0009887">
    <property type="term" value="P:animal organ morphogenesis"/>
    <property type="evidence" value="ECO:0007669"/>
    <property type="project" value="TreeGrafter"/>
</dbReference>
<dbReference type="Pfam" id="PF21199">
    <property type="entry name" value="LAMININ_IV_B"/>
    <property type="match status" value="1"/>
</dbReference>
<organism evidence="19 20">
    <name type="scientific">Tetraodon nigroviridis</name>
    <name type="common">Spotted green pufferfish</name>
    <name type="synonym">Chelonodon nigroviridis</name>
    <dbReference type="NCBI Taxonomy" id="99883"/>
    <lineage>
        <taxon>Eukaryota</taxon>
        <taxon>Metazoa</taxon>
        <taxon>Chordata</taxon>
        <taxon>Craniata</taxon>
        <taxon>Vertebrata</taxon>
        <taxon>Euteleostomi</taxon>
        <taxon>Actinopterygii</taxon>
        <taxon>Neopterygii</taxon>
        <taxon>Teleostei</taxon>
        <taxon>Neoteleostei</taxon>
        <taxon>Acanthomorphata</taxon>
        <taxon>Eupercaria</taxon>
        <taxon>Tetraodontiformes</taxon>
        <taxon>Tetradontoidea</taxon>
        <taxon>Tetraodontidae</taxon>
        <taxon>Tetraodon</taxon>
    </lineage>
</organism>
<dbReference type="CDD" id="cd00055">
    <property type="entry name" value="EGF_Lam"/>
    <property type="match status" value="12"/>
</dbReference>
<feature type="domain" description="Laminin N-terminal" evidence="18">
    <location>
        <begin position="29"/>
        <end position="268"/>
    </location>
</feature>
<reference evidence="19" key="3">
    <citation type="submission" date="2025-09" db="UniProtKB">
        <authorList>
            <consortium name="Ensembl"/>
        </authorList>
    </citation>
    <scope>IDENTIFICATION</scope>
</reference>
<dbReference type="InterPro" id="IPR002049">
    <property type="entry name" value="LE_dom"/>
</dbReference>
<evidence type="ECO:0000256" key="2">
    <source>
        <dbReference type="ARBA" id="ARBA00022525"/>
    </source>
</evidence>
<feature type="disulfide bond" evidence="13">
    <location>
        <begin position="1130"/>
        <end position="1147"/>
    </location>
</feature>
<evidence type="ECO:0000256" key="12">
    <source>
        <dbReference type="ARBA" id="ARBA00023292"/>
    </source>
</evidence>
<dbReference type="STRING" id="99883.ENSTNIP00000005083"/>